<protein>
    <submittedName>
        <fullName evidence="1">Uncharacterized protein</fullName>
    </submittedName>
</protein>
<dbReference type="AlphaFoldDB" id="A0A5N4AWS1"/>
<comment type="caution">
    <text evidence="1">The sequence shown here is derived from an EMBL/GenBank/DDBJ whole genome shotgun (WGS) entry which is preliminary data.</text>
</comment>
<evidence type="ECO:0000313" key="1">
    <source>
        <dbReference type="EMBL" id="KAB0801805.1"/>
    </source>
</evidence>
<dbReference type="InParanoid" id="A0A5N4AWS1"/>
<sequence length="105" mass="12136">MCTCADCPYLLIYYIEIVTDASSNDKHITYCNNHKYVTCTTLFAVLSKKQLFVKELLIKRSFHRCGWTDSRLFIDITAKTVVQVKMLNDSFTPAEISRIVYILSL</sequence>
<organism evidence="1 2">
    <name type="scientific">Photinus pyralis</name>
    <name type="common">Common eastern firefly</name>
    <name type="synonym">Lampyris pyralis</name>
    <dbReference type="NCBI Taxonomy" id="7054"/>
    <lineage>
        <taxon>Eukaryota</taxon>
        <taxon>Metazoa</taxon>
        <taxon>Ecdysozoa</taxon>
        <taxon>Arthropoda</taxon>
        <taxon>Hexapoda</taxon>
        <taxon>Insecta</taxon>
        <taxon>Pterygota</taxon>
        <taxon>Neoptera</taxon>
        <taxon>Endopterygota</taxon>
        <taxon>Coleoptera</taxon>
        <taxon>Polyphaga</taxon>
        <taxon>Elateriformia</taxon>
        <taxon>Elateroidea</taxon>
        <taxon>Lampyridae</taxon>
        <taxon>Lampyrinae</taxon>
        <taxon>Photinus</taxon>
    </lineage>
</organism>
<proteinExistence type="predicted"/>
<keyword evidence="2" id="KW-1185">Reference proteome</keyword>
<evidence type="ECO:0000313" key="2">
    <source>
        <dbReference type="Proteomes" id="UP000327044"/>
    </source>
</evidence>
<reference evidence="1 2" key="1">
    <citation type="journal article" date="2018" name="Elife">
        <title>Firefly genomes illuminate parallel origins of bioluminescence in beetles.</title>
        <authorList>
            <person name="Fallon T.R."/>
            <person name="Lower S.E."/>
            <person name="Chang C.H."/>
            <person name="Bessho-Uehara M."/>
            <person name="Martin G.J."/>
            <person name="Bewick A.J."/>
            <person name="Behringer M."/>
            <person name="Debat H.J."/>
            <person name="Wong I."/>
            <person name="Day J.C."/>
            <person name="Suvorov A."/>
            <person name="Silva C.J."/>
            <person name="Stanger-Hall K.F."/>
            <person name="Hall D.W."/>
            <person name="Schmitz R.J."/>
            <person name="Nelson D.R."/>
            <person name="Lewis S.M."/>
            <person name="Shigenobu S."/>
            <person name="Bybee S.M."/>
            <person name="Larracuente A.M."/>
            <person name="Oba Y."/>
            <person name="Weng J.K."/>
        </authorList>
    </citation>
    <scope>NUCLEOTIDE SEQUENCE [LARGE SCALE GENOMIC DNA]</scope>
    <source>
        <strain evidence="1">1611_PpyrPB1</strain>
        <tissue evidence="1">Whole body</tissue>
    </source>
</reference>
<gene>
    <name evidence="1" type="ORF">PPYR_03991</name>
</gene>
<dbReference type="EMBL" id="VVIM01000002">
    <property type="protein sequence ID" value="KAB0801805.1"/>
    <property type="molecule type" value="Genomic_DNA"/>
</dbReference>
<accession>A0A5N4AWS1</accession>
<dbReference type="Proteomes" id="UP000327044">
    <property type="component" value="Unassembled WGS sequence"/>
</dbReference>
<name>A0A5N4AWS1_PHOPY</name>